<dbReference type="EMBL" id="PYSW02000025">
    <property type="protein sequence ID" value="KAG2381986.1"/>
    <property type="molecule type" value="Genomic_DNA"/>
</dbReference>
<protein>
    <submittedName>
        <fullName evidence="3">Uncharacterized protein</fullName>
    </submittedName>
</protein>
<dbReference type="Proteomes" id="UP000816034">
    <property type="component" value="Unassembled WGS sequence"/>
</dbReference>
<feature type="region of interest" description="Disordered" evidence="1">
    <location>
        <begin position="407"/>
        <end position="431"/>
    </location>
</feature>
<keyword evidence="2" id="KW-1133">Transmembrane helix</keyword>
<evidence type="ECO:0000313" key="3">
    <source>
        <dbReference type="EMBL" id="KAG2381986.1"/>
    </source>
</evidence>
<gene>
    <name evidence="3" type="ORF">C9374_005778</name>
</gene>
<keyword evidence="2" id="KW-0812">Transmembrane</keyword>
<evidence type="ECO:0000313" key="4">
    <source>
        <dbReference type="Proteomes" id="UP000816034"/>
    </source>
</evidence>
<feature type="compositionally biased region" description="Polar residues" evidence="1">
    <location>
        <begin position="421"/>
        <end position="431"/>
    </location>
</feature>
<feature type="compositionally biased region" description="Pro residues" evidence="1">
    <location>
        <begin position="409"/>
        <end position="419"/>
    </location>
</feature>
<name>A0AA88GMM4_NAELO</name>
<dbReference type="AlphaFoldDB" id="A0AA88GMM4"/>
<organism evidence="3 4">
    <name type="scientific">Naegleria lovaniensis</name>
    <name type="common">Amoeba</name>
    <dbReference type="NCBI Taxonomy" id="51637"/>
    <lineage>
        <taxon>Eukaryota</taxon>
        <taxon>Discoba</taxon>
        <taxon>Heterolobosea</taxon>
        <taxon>Tetramitia</taxon>
        <taxon>Eutetramitia</taxon>
        <taxon>Vahlkampfiidae</taxon>
        <taxon>Naegleria</taxon>
    </lineage>
</organism>
<dbReference type="GeneID" id="68098233"/>
<proteinExistence type="predicted"/>
<dbReference type="RefSeq" id="XP_044547665.1">
    <property type="nucleotide sequence ID" value="XM_044695565.1"/>
</dbReference>
<reference evidence="3 4" key="1">
    <citation type="journal article" date="2018" name="BMC Genomics">
        <title>The genome of Naegleria lovaniensis, the basis for a comparative approach to unravel pathogenicity factors of the human pathogenic amoeba N. fowleri.</title>
        <authorList>
            <person name="Liechti N."/>
            <person name="Schurch N."/>
            <person name="Bruggmann R."/>
            <person name="Wittwer M."/>
        </authorList>
    </citation>
    <scope>NUCLEOTIDE SEQUENCE [LARGE SCALE GENOMIC DNA]</scope>
    <source>
        <strain evidence="3 4">ATCC 30569</strain>
    </source>
</reference>
<comment type="caution">
    <text evidence="3">The sequence shown here is derived from an EMBL/GenBank/DDBJ whole genome shotgun (WGS) entry which is preliminary data.</text>
</comment>
<keyword evidence="2" id="KW-0472">Membrane</keyword>
<feature type="transmembrane region" description="Helical" evidence="2">
    <location>
        <begin position="441"/>
        <end position="460"/>
    </location>
</feature>
<keyword evidence="4" id="KW-1185">Reference proteome</keyword>
<sequence>MRLRFSNPFVGYYPLNVCTQDVLATARVDYSAKASCSHYTAYSGTDCSQVYQQFPTNHLGGTNANNQTCNSMNSGGSLKAYTFVCSDSHGNNNNQQQPAVTLNGYISYDLYSDRACTKKLKSTIVKPSQVCLMSGECIQVPGSNNLYGISKCSSTLPSVQQGQMVIHTYASLNCNTSTLQHSQYYPIQTCSVNMMGSGSIMPHASCSSYQSYSDMECQVAANKLDYTSASCLPNGNSNSLSVSCQVIPVVLPSNSTKRTVSGAISIQRENISTVSYLRATQDCTPNPSCSQISDISFGYYGKVSCPSAVPTPRPHQVQVVQYLNGTQCRFVNVHISYYPKDVCTGDLSVKFSPDYSVKATCDQLISYKGTNCNSTEIYKEISYSNSTKCSMDSEYGLGYSLMCSNGTEPPQPVPSPIQPPAKSNSTKKGNSISLATSTPKANMFLLVVIVMVCMGCSLLLQL</sequence>
<evidence type="ECO:0000256" key="2">
    <source>
        <dbReference type="SAM" id="Phobius"/>
    </source>
</evidence>
<accession>A0AA88GMM4</accession>
<evidence type="ECO:0000256" key="1">
    <source>
        <dbReference type="SAM" id="MobiDB-lite"/>
    </source>
</evidence>